<gene>
    <name evidence="1" type="ORF">EHO60_03685</name>
</gene>
<dbReference type="AlphaFoldDB" id="A0A4R9GIH1"/>
<keyword evidence="1" id="KW-0269">Exonuclease</keyword>
<dbReference type="GO" id="GO:0004527">
    <property type="term" value="F:exonuclease activity"/>
    <property type="evidence" value="ECO:0007669"/>
    <property type="project" value="UniProtKB-KW"/>
</dbReference>
<comment type="caution">
    <text evidence="1">The sequence shown here is derived from an EMBL/GenBank/DDBJ whole genome shotgun (WGS) entry which is preliminary data.</text>
</comment>
<dbReference type="Proteomes" id="UP000298458">
    <property type="component" value="Unassembled WGS sequence"/>
</dbReference>
<organism evidence="1 2">
    <name type="scientific">Leptospira fletcheri</name>
    <dbReference type="NCBI Taxonomy" id="2484981"/>
    <lineage>
        <taxon>Bacteria</taxon>
        <taxon>Pseudomonadati</taxon>
        <taxon>Spirochaetota</taxon>
        <taxon>Spirochaetia</taxon>
        <taxon>Leptospirales</taxon>
        <taxon>Leptospiraceae</taxon>
        <taxon>Leptospira</taxon>
    </lineage>
</organism>
<keyword evidence="1" id="KW-0540">Nuclease</keyword>
<dbReference type="EMBL" id="RQET01000004">
    <property type="protein sequence ID" value="TGK12530.1"/>
    <property type="molecule type" value="Genomic_DNA"/>
</dbReference>
<reference evidence="1" key="1">
    <citation type="journal article" date="2019" name="PLoS Negl. Trop. Dis.">
        <title>Revisiting the worldwide diversity of Leptospira species in the environment.</title>
        <authorList>
            <person name="Vincent A.T."/>
            <person name="Schiettekatte O."/>
            <person name="Bourhy P."/>
            <person name="Veyrier F.J."/>
            <person name="Picardeau M."/>
        </authorList>
    </citation>
    <scope>NUCLEOTIDE SEQUENCE [LARGE SCALE GENOMIC DNA]</scope>
    <source>
        <strain evidence="1">SSW15</strain>
    </source>
</reference>
<protein>
    <submittedName>
        <fullName evidence="1">Exonuclease</fullName>
    </submittedName>
</protein>
<dbReference type="OrthoDB" id="313385at2"/>
<evidence type="ECO:0000313" key="2">
    <source>
        <dbReference type="Proteomes" id="UP000298458"/>
    </source>
</evidence>
<evidence type="ECO:0000313" key="1">
    <source>
        <dbReference type="EMBL" id="TGK12530.1"/>
    </source>
</evidence>
<sequence>MKVETAEPALKEDAIVYHHPHLRTELKIHSGPRSYFDTDTESLLTMSRINSRPEGLSDGKLPTLNAEVDWDRKMYSRVETLVKEGLIVLVPRIKYRKEKRDGEIVLHLVSAKGENTRDREAFKNLILEIHRRSAWAVRNYTIESQTSRARKLEILLDDVIEGKWSDQKRSSKEILIGYLERIRVLELLREEALPEAEEQIDAFLREEGFVLPTKNFGYVYVPEAEAEALYKKARNTYRYQLLPKLTNSIPALETEIRSFRENFLDVLYDELIENPVLVRDQMLVGEWKKFSQRLGISLDGDLLSLIAAIGEKALSARSYRIETENRRIERGLMETLPDAEPSMARFLRLEGEAFTVSKLAKNLERDDRFLSTVYFGEKGPCLCICPNSEATVLSILGQLEDKYSFQSETAISFLLTIYSKRNRLALWFNKESFRDTFCGAVIGCLGAKVSWLYRMAFFMGFRESLFSEALHVLSVLDYEQLDRKLEEENNLRRKYEILRTDFLKVL</sequence>
<proteinExistence type="predicted"/>
<accession>A0A4R9GIH1</accession>
<name>A0A4R9GIH1_9LEPT</name>
<keyword evidence="1" id="KW-0378">Hydrolase</keyword>
<keyword evidence="2" id="KW-1185">Reference proteome</keyword>